<dbReference type="GO" id="GO:2000022">
    <property type="term" value="P:regulation of jasmonic acid mediated signaling pathway"/>
    <property type="evidence" value="ECO:0007669"/>
    <property type="project" value="UniProtKB-UniRule"/>
</dbReference>
<dbReference type="GO" id="GO:0005634">
    <property type="term" value="C:nucleus"/>
    <property type="evidence" value="ECO:0007669"/>
    <property type="project" value="UniProtKB-SubCell"/>
</dbReference>
<keyword evidence="7" id="KW-1185">Reference proteome</keyword>
<reference evidence="5 7" key="2">
    <citation type="journal article" date="2014" name="BMC Genomics">
        <title>An improved genome release (version Mt4.0) for the model legume Medicago truncatula.</title>
        <authorList>
            <person name="Tang H."/>
            <person name="Krishnakumar V."/>
            <person name="Bidwell S."/>
            <person name="Rosen B."/>
            <person name="Chan A."/>
            <person name="Zhou S."/>
            <person name="Gentzbittel L."/>
            <person name="Childs K.L."/>
            <person name="Yandell M."/>
            <person name="Gundlach H."/>
            <person name="Mayer K.F."/>
            <person name="Schwartz D.C."/>
            <person name="Town C.D."/>
        </authorList>
    </citation>
    <scope>GENOME REANNOTATION</scope>
    <source>
        <strain evidence="5">A17</strain>
        <strain evidence="6 7">cv. Jemalong A17</strain>
    </source>
</reference>
<comment type="subcellular location">
    <subcellularLocation>
        <location evidence="2">Nucleus</location>
    </subcellularLocation>
</comment>
<dbReference type="EnsemblPlants" id="KEH37031">
    <property type="protein sequence ID" value="KEH37031"/>
    <property type="gene ID" value="MTR_2g029260"/>
</dbReference>
<dbReference type="GO" id="GO:0031347">
    <property type="term" value="P:regulation of defense response"/>
    <property type="evidence" value="ECO:0007669"/>
    <property type="project" value="UniProtKB-UniRule"/>
</dbReference>
<evidence type="ECO:0000313" key="5">
    <source>
        <dbReference type="EMBL" id="KEH37031.1"/>
    </source>
</evidence>
<evidence type="ECO:0000313" key="6">
    <source>
        <dbReference type="EnsemblPlants" id="KEH37031"/>
    </source>
</evidence>
<dbReference type="InterPro" id="IPR040390">
    <property type="entry name" value="TIFY/JAZ"/>
</dbReference>
<dbReference type="HOGENOM" id="CLU_2076566_0_0_1"/>
<evidence type="ECO:0000259" key="4">
    <source>
        <dbReference type="PROSITE" id="PS51320"/>
    </source>
</evidence>
<comment type="function">
    <text evidence="2">Repressor of jasmonate responses.</text>
</comment>
<feature type="compositionally biased region" description="Low complexity" evidence="3">
    <location>
        <begin position="64"/>
        <end position="96"/>
    </location>
</feature>
<dbReference type="STRING" id="3880.A0A072V5X5"/>
<dbReference type="PROSITE" id="PS51320">
    <property type="entry name" value="TIFY"/>
    <property type="match status" value="1"/>
</dbReference>
<dbReference type="PANTHER" id="PTHR33077">
    <property type="entry name" value="PROTEIN TIFY 4A-RELATED-RELATED"/>
    <property type="match status" value="1"/>
</dbReference>
<dbReference type="SMART" id="SM00979">
    <property type="entry name" value="TIFY"/>
    <property type="match status" value="1"/>
</dbReference>
<dbReference type="InterPro" id="IPR010399">
    <property type="entry name" value="Tify_dom"/>
</dbReference>
<reference evidence="5 7" key="1">
    <citation type="journal article" date="2011" name="Nature">
        <title>The Medicago genome provides insight into the evolution of rhizobial symbioses.</title>
        <authorList>
            <person name="Young N.D."/>
            <person name="Debelle F."/>
            <person name="Oldroyd G.E."/>
            <person name="Geurts R."/>
            <person name="Cannon S.B."/>
            <person name="Udvardi M.K."/>
            <person name="Benedito V.A."/>
            <person name="Mayer K.F."/>
            <person name="Gouzy J."/>
            <person name="Schoof H."/>
            <person name="Van de Peer Y."/>
            <person name="Proost S."/>
            <person name="Cook D.R."/>
            <person name="Meyers B.C."/>
            <person name="Spannagl M."/>
            <person name="Cheung F."/>
            <person name="De Mita S."/>
            <person name="Krishnakumar V."/>
            <person name="Gundlach H."/>
            <person name="Zhou S."/>
            <person name="Mudge J."/>
            <person name="Bharti A.K."/>
            <person name="Murray J.D."/>
            <person name="Naoumkina M.A."/>
            <person name="Rosen B."/>
            <person name="Silverstein K.A."/>
            <person name="Tang H."/>
            <person name="Rombauts S."/>
            <person name="Zhao P.X."/>
            <person name="Zhou P."/>
            <person name="Barbe V."/>
            <person name="Bardou P."/>
            <person name="Bechner M."/>
            <person name="Bellec A."/>
            <person name="Berger A."/>
            <person name="Berges H."/>
            <person name="Bidwell S."/>
            <person name="Bisseling T."/>
            <person name="Choisne N."/>
            <person name="Couloux A."/>
            <person name="Denny R."/>
            <person name="Deshpande S."/>
            <person name="Dai X."/>
            <person name="Doyle J.J."/>
            <person name="Dudez A.M."/>
            <person name="Farmer A.D."/>
            <person name="Fouteau S."/>
            <person name="Franken C."/>
            <person name="Gibelin C."/>
            <person name="Gish J."/>
            <person name="Goldstein S."/>
            <person name="Gonzalez A.J."/>
            <person name="Green P.J."/>
            <person name="Hallab A."/>
            <person name="Hartog M."/>
            <person name="Hua A."/>
            <person name="Humphray S.J."/>
            <person name="Jeong D.H."/>
            <person name="Jing Y."/>
            <person name="Jocker A."/>
            <person name="Kenton S.M."/>
            <person name="Kim D.J."/>
            <person name="Klee K."/>
            <person name="Lai H."/>
            <person name="Lang C."/>
            <person name="Lin S."/>
            <person name="Macmil S.L."/>
            <person name="Magdelenat G."/>
            <person name="Matthews L."/>
            <person name="McCorrison J."/>
            <person name="Monaghan E.L."/>
            <person name="Mun J.H."/>
            <person name="Najar F.Z."/>
            <person name="Nicholson C."/>
            <person name="Noirot C."/>
            <person name="O'Bleness M."/>
            <person name="Paule C.R."/>
            <person name="Poulain J."/>
            <person name="Prion F."/>
            <person name="Qin B."/>
            <person name="Qu C."/>
            <person name="Retzel E.F."/>
            <person name="Riddle C."/>
            <person name="Sallet E."/>
            <person name="Samain S."/>
            <person name="Samson N."/>
            <person name="Sanders I."/>
            <person name="Saurat O."/>
            <person name="Scarpelli C."/>
            <person name="Schiex T."/>
            <person name="Segurens B."/>
            <person name="Severin A.J."/>
            <person name="Sherrier D.J."/>
            <person name="Shi R."/>
            <person name="Sims S."/>
            <person name="Singer S.R."/>
            <person name="Sinharoy S."/>
            <person name="Sterck L."/>
            <person name="Viollet A."/>
            <person name="Wang B.B."/>
            <person name="Wang K."/>
            <person name="Wang M."/>
            <person name="Wang X."/>
            <person name="Warfsmann J."/>
            <person name="Weissenbach J."/>
            <person name="White D.D."/>
            <person name="White J.D."/>
            <person name="Wiley G.B."/>
            <person name="Wincker P."/>
            <person name="Xing Y."/>
            <person name="Yang L."/>
            <person name="Yao Z."/>
            <person name="Ying F."/>
            <person name="Zhai J."/>
            <person name="Zhou L."/>
            <person name="Zuber A."/>
            <person name="Denarie J."/>
            <person name="Dixon R.A."/>
            <person name="May G.D."/>
            <person name="Schwartz D.C."/>
            <person name="Rogers J."/>
            <person name="Quetier F."/>
            <person name="Town C.D."/>
            <person name="Roe B.A."/>
        </authorList>
    </citation>
    <scope>NUCLEOTIDE SEQUENCE [LARGE SCALE GENOMIC DNA]</scope>
    <source>
        <strain evidence="5">A17</strain>
        <strain evidence="6 7">cv. Jemalong A17</strain>
    </source>
</reference>
<keyword evidence="2" id="KW-1184">Jasmonic acid signaling pathway</keyword>
<evidence type="ECO:0000256" key="3">
    <source>
        <dbReference type="SAM" id="MobiDB-lite"/>
    </source>
</evidence>
<keyword evidence="2" id="KW-0539">Nucleus</keyword>
<reference evidence="6" key="3">
    <citation type="submission" date="2015-04" db="UniProtKB">
        <authorList>
            <consortium name="EnsemblPlants"/>
        </authorList>
    </citation>
    <scope>IDENTIFICATION</scope>
    <source>
        <strain evidence="6">cv. Jemalong A17</strain>
    </source>
</reference>
<feature type="domain" description="Tify" evidence="4">
    <location>
        <begin position="6"/>
        <end position="41"/>
    </location>
</feature>
<dbReference type="Proteomes" id="UP000002051">
    <property type="component" value="Chromosome 2"/>
</dbReference>
<sequence length="118" mass="11924">MHNVKPSLPSSQLTIFYAGTVNVFDDIPADKAQAILLSARNGVSVASNTAHRKVQAPGDGVPVSQPSNAPHSSSHPSPVSISSHTGAQSGSGSTSTDEFLAVKATGVPTAPVSNVEPP</sequence>
<name>A0A072V5X5_MEDTR</name>
<gene>
    <name evidence="5" type="ordered locus">MTR_2g029260</name>
</gene>
<organism evidence="5 7">
    <name type="scientific">Medicago truncatula</name>
    <name type="common">Barrel medic</name>
    <name type="synonym">Medicago tribuloides</name>
    <dbReference type="NCBI Taxonomy" id="3880"/>
    <lineage>
        <taxon>Eukaryota</taxon>
        <taxon>Viridiplantae</taxon>
        <taxon>Streptophyta</taxon>
        <taxon>Embryophyta</taxon>
        <taxon>Tracheophyta</taxon>
        <taxon>Spermatophyta</taxon>
        <taxon>Magnoliopsida</taxon>
        <taxon>eudicotyledons</taxon>
        <taxon>Gunneridae</taxon>
        <taxon>Pentapetalae</taxon>
        <taxon>rosids</taxon>
        <taxon>fabids</taxon>
        <taxon>Fabales</taxon>
        <taxon>Fabaceae</taxon>
        <taxon>Papilionoideae</taxon>
        <taxon>50 kb inversion clade</taxon>
        <taxon>NPAAA clade</taxon>
        <taxon>Hologalegina</taxon>
        <taxon>IRL clade</taxon>
        <taxon>Trifolieae</taxon>
        <taxon>Medicago</taxon>
    </lineage>
</organism>
<comment type="similarity">
    <text evidence="1 2">Belongs to the TIFY/JAZ family.</text>
</comment>
<evidence type="ECO:0000256" key="1">
    <source>
        <dbReference type="ARBA" id="ARBA00008614"/>
    </source>
</evidence>
<dbReference type="AlphaFoldDB" id="A0A072V5X5"/>
<dbReference type="PANTHER" id="PTHR33077:SF60">
    <property type="entry name" value="TIFY DOMAIN-CONTAINING PROTEIN"/>
    <property type="match status" value="1"/>
</dbReference>
<evidence type="ECO:0000256" key="2">
    <source>
        <dbReference type="RuleBase" id="RU369065"/>
    </source>
</evidence>
<feature type="region of interest" description="Disordered" evidence="3">
    <location>
        <begin position="46"/>
        <end position="118"/>
    </location>
</feature>
<dbReference type="GO" id="GO:0009611">
    <property type="term" value="P:response to wounding"/>
    <property type="evidence" value="ECO:0007669"/>
    <property type="project" value="UniProtKB-UniRule"/>
</dbReference>
<dbReference type="Pfam" id="PF06200">
    <property type="entry name" value="tify"/>
    <property type="match status" value="1"/>
</dbReference>
<comment type="domain">
    <text evidence="2">The jas domain is required for interaction with COI1.</text>
</comment>
<protein>
    <recommendedName>
        <fullName evidence="2">Protein TIFY</fullName>
    </recommendedName>
    <alternativeName>
        <fullName evidence="2">Jasmonate ZIM domain-containing protein</fullName>
    </alternativeName>
</protein>
<proteinExistence type="inferred from homology"/>
<accession>A0A072V5X5</accession>
<dbReference type="EMBL" id="CM001218">
    <property type="protein sequence ID" value="KEH37031.1"/>
    <property type="molecule type" value="Genomic_DNA"/>
</dbReference>
<evidence type="ECO:0000313" key="7">
    <source>
        <dbReference type="Proteomes" id="UP000002051"/>
    </source>
</evidence>